<dbReference type="GO" id="GO:0004842">
    <property type="term" value="F:ubiquitin-protein transferase activity"/>
    <property type="evidence" value="ECO:0007669"/>
    <property type="project" value="InterPro"/>
</dbReference>
<dbReference type="GO" id="GO:0016787">
    <property type="term" value="F:hydrolase activity"/>
    <property type="evidence" value="ECO:0007669"/>
    <property type="project" value="UniProtKB-KW"/>
</dbReference>
<dbReference type="Proteomes" id="UP000436088">
    <property type="component" value="Unassembled WGS sequence"/>
</dbReference>
<reference evidence="1" key="1">
    <citation type="submission" date="2019-09" db="EMBL/GenBank/DDBJ databases">
        <title>Draft genome information of white flower Hibiscus syriacus.</title>
        <authorList>
            <person name="Kim Y.-M."/>
        </authorList>
    </citation>
    <scope>NUCLEOTIDE SEQUENCE [LARGE SCALE GENOMIC DNA]</scope>
    <source>
        <strain evidence="1">YM2019G1</strain>
    </source>
</reference>
<sequence>MRQTAGPLEFVNGLTNNPIHTIYSTLNSTLPSGVTTVLSASSSGICLWNFGGSEQRPFMVLEAGNQGACISLAYSPSSDDMVASFRPRIDNSSEMTSSQSLLTAAHALEQGVQGSHVHLKRVGSNFYQKLAVTCANVNDVRLL</sequence>
<evidence type="ECO:0000313" key="2">
    <source>
        <dbReference type="Proteomes" id="UP000436088"/>
    </source>
</evidence>
<dbReference type="InterPro" id="IPR037381">
    <property type="entry name" value="RFWD3"/>
</dbReference>
<dbReference type="GO" id="GO:0036297">
    <property type="term" value="P:interstrand cross-link repair"/>
    <property type="evidence" value="ECO:0007669"/>
    <property type="project" value="InterPro"/>
</dbReference>
<evidence type="ECO:0000313" key="1">
    <source>
        <dbReference type="EMBL" id="KAE8717249.1"/>
    </source>
</evidence>
<dbReference type="PANTHER" id="PTHR16047">
    <property type="entry name" value="RFWD3 PROTEIN"/>
    <property type="match status" value="1"/>
</dbReference>
<dbReference type="AlphaFoldDB" id="A0A6A3BQU2"/>
<protein>
    <submittedName>
        <fullName evidence="1">Xyloglucan endotransglucosylase/hydrolase protein 32</fullName>
    </submittedName>
</protein>
<accession>A0A6A3BQU2</accession>
<name>A0A6A3BQU2_HIBSY</name>
<dbReference type="EMBL" id="VEPZ02000829">
    <property type="protein sequence ID" value="KAE8717249.1"/>
    <property type="molecule type" value="Genomic_DNA"/>
</dbReference>
<gene>
    <name evidence="1" type="ORF">F3Y22_tig00110056pilonHSYRG00053</name>
</gene>
<comment type="caution">
    <text evidence="1">The sequence shown here is derived from an EMBL/GenBank/DDBJ whole genome shotgun (WGS) entry which is preliminary data.</text>
</comment>
<organism evidence="1 2">
    <name type="scientific">Hibiscus syriacus</name>
    <name type="common">Rose of Sharon</name>
    <dbReference type="NCBI Taxonomy" id="106335"/>
    <lineage>
        <taxon>Eukaryota</taxon>
        <taxon>Viridiplantae</taxon>
        <taxon>Streptophyta</taxon>
        <taxon>Embryophyta</taxon>
        <taxon>Tracheophyta</taxon>
        <taxon>Spermatophyta</taxon>
        <taxon>Magnoliopsida</taxon>
        <taxon>eudicotyledons</taxon>
        <taxon>Gunneridae</taxon>
        <taxon>Pentapetalae</taxon>
        <taxon>rosids</taxon>
        <taxon>malvids</taxon>
        <taxon>Malvales</taxon>
        <taxon>Malvaceae</taxon>
        <taxon>Malvoideae</taxon>
        <taxon>Hibiscus</taxon>
    </lineage>
</organism>
<dbReference type="GO" id="GO:0005634">
    <property type="term" value="C:nucleus"/>
    <property type="evidence" value="ECO:0007669"/>
    <property type="project" value="InterPro"/>
</dbReference>
<keyword evidence="2" id="KW-1185">Reference proteome</keyword>
<dbReference type="PANTHER" id="PTHR16047:SF13">
    <property type="entry name" value="E3 UBIQUITIN-PROTEIN LIGASE RFWD3"/>
    <property type="match status" value="1"/>
</dbReference>
<proteinExistence type="predicted"/>
<dbReference type="OrthoDB" id="1709430at2759"/>
<dbReference type="GO" id="GO:0016567">
    <property type="term" value="P:protein ubiquitination"/>
    <property type="evidence" value="ECO:0007669"/>
    <property type="project" value="InterPro"/>
</dbReference>